<dbReference type="EMBL" id="CAFZ01000635">
    <property type="protein sequence ID" value="CCA76174.1"/>
    <property type="molecule type" value="Genomic_DNA"/>
</dbReference>
<dbReference type="HOGENOM" id="CLU_1670073_0_0_1"/>
<protein>
    <submittedName>
        <fullName evidence="2">Uncharacterized protein</fullName>
    </submittedName>
</protein>
<evidence type="ECO:0000256" key="1">
    <source>
        <dbReference type="SAM" id="MobiDB-lite"/>
    </source>
</evidence>
<evidence type="ECO:0000313" key="2">
    <source>
        <dbReference type="EMBL" id="CCA76174.1"/>
    </source>
</evidence>
<dbReference type="AlphaFoldDB" id="G4TXY1"/>
<evidence type="ECO:0000313" key="3">
    <source>
        <dbReference type="Proteomes" id="UP000007148"/>
    </source>
</evidence>
<comment type="caution">
    <text evidence="2">The sequence shown here is derived from an EMBL/GenBank/DDBJ whole genome shotgun (WGS) entry which is preliminary data.</text>
</comment>
<keyword evidence="3" id="KW-1185">Reference proteome</keyword>
<accession>G4TXY1</accession>
<feature type="region of interest" description="Disordered" evidence="1">
    <location>
        <begin position="134"/>
        <end position="158"/>
    </location>
</feature>
<dbReference type="InParanoid" id="G4TXY1"/>
<gene>
    <name evidence="2" type="ORF">PIIN_11893</name>
</gene>
<name>G4TXY1_SERID</name>
<feature type="compositionally biased region" description="Polar residues" evidence="1">
    <location>
        <begin position="145"/>
        <end position="158"/>
    </location>
</feature>
<organism evidence="2 3">
    <name type="scientific">Serendipita indica (strain DSM 11827)</name>
    <name type="common">Root endophyte fungus</name>
    <name type="synonym">Piriformospora indica</name>
    <dbReference type="NCBI Taxonomy" id="1109443"/>
    <lineage>
        <taxon>Eukaryota</taxon>
        <taxon>Fungi</taxon>
        <taxon>Dikarya</taxon>
        <taxon>Basidiomycota</taxon>
        <taxon>Agaricomycotina</taxon>
        <taxon>Agaricomycetes</taxon>
        <taxon>Sebacinales</taxon>
        <taxon>Serendipitaceae</taxon>
        <taxon>Serendipita</taxon>
    </lineage>
</organism>
<dbReference type="Proteomes" id="UP000007148">
    <property type="component" value="Unassembled WGS sequence"/>
</dbReference>
<sequence>MKTTDVILKDLRANSSELITVQSFYVRFGHKIHTVFFHAEYEATLESGKRTLLASIAGDAKAETIALHSNHRDLVRFPSPESDDYKTVLYYLEDYANNASNEQLDKWFREENMRVAAKGGPIVQPVPAFKGLAKPSLRQSGGGPTTTLQTSPYSGYVT</sequence>
<proteinExistence type="predicted"/>
<reference evidence="2 3" key="1">
    <citation type="journal article" date="2011" name="PLoS Pathog.">
        <title>Endophytic Life Strategies Decoded by Genome and Transcriptome Analyses of the Mutualistic Root Symbiont Piriformospora indica.</title>
        <authorList>
            <person name="Zuccaro A."/>
            <person name="Lahrmann U."/>
            <person name="Guldener U."/>
            <person name="Langen G."/>
            <person name="Pfiffi S."/>
            <person name="Biedenkopf D."/>
            <person name="Wong P."/>
            <person name="Samans B."/>
            <person name="Grimm C."/>
            <person name="Basiewicz M."/>
            <person name="Murat C."/>
            <person name="Martin F."/>
            <person name="Kogel K.H."/>
        </authorList>
    </citation>
    <scope>NUCLEOTIDE SEQUENCE [LARGE SCALE GENOMIC DNA]</scope>
    <source>
        <strain evidence="2 3">DSM 11827</strain>
    </source>
</reference>